<reference evidence="2 3" key="1">
    <citation type="submission" date="2018-01" db="EMBL/GenBank/DDBJ databases">
        <title>Species boundaries and ecological features among Paraburkholderia terrae DSMZ17804T, P. hospita DSMZ17164T and P. caribensis DSMZ13236T.</title>
        <authorList>
            <person name="Pratama A.A."/>
        </authorList>
    </citation>
    <scope>NUCLEOTIDE SEQUENCE [LARGE SCALE GENOMIC DNA]</scope>
    <source>
        <strain evidence="2 3">DSM 17164</strain>
    </source>
</reference>
<dbReference type="KEGG" id="phs:C2L64_45085"/>
<gene>
    <name evidence="2" type="ORF">C2L64_45085</name>
</gene>
<evidence type="ECO:0000313" key="3">
    <source>
        <dbReference type="Proteomes" id="UP000236649"/>
    </source>
</evidence>
<proteinExistence type="predicted"/>
<sequence>MRNLAEPGRPASARATGARQWATYVAVNTVQEPEPTTGLGAVGGAPLSLFTGSTRRQSS</sequence>
<feature type="compositionally biased region" description="Polar residues" evidence="1">
    <location>
        <begin position="50"/>
        <end position="59"/>
    </location>
</feature>
<evidence type="ECO:0000256" key="1">
    <source>
        <dbReference type="SAM" id="MobiDB-lite"/>
    </source>
</evidence>
<dbReference type="EMBL" id="CP026108">
    <property type="protein sequence ID" value="AUT75554.1"/>
    <property type="molecule type" value="Genomic_DNA"/>
</dbReference>
<name>A0AAN1JK32_9BURK</name>
<feature type="region of interest" description="Disordered" evidence="1">
    <location>
        <begin position="34"/>
        <end position="59"/>
    </location>
</feature>
<protein>
    <submittedName>
        <fullName evidence="2">Uncharacterized protein</fullName>
    </submittedName>
</protein>
<dbReference type="Proteomes" id="UP000236649">
    <property type="component" value="Chromosome 4"/>
</dbReference>
<organism evidence="2 3">
    <name type="scientific">Paraburkholderia hospita</name>
    <dbReference type="NCBI Taxonomy" id="169430"/>
    <lineage>
        <taxon>Bacteria</taxon>
        <taxon>Pseudomonadati</taxon>
        <taxon>Pseudomonadota</taxon>
        <taxon>Betaproteobacteria</taxon>
        <taxon>Burkholderiales</taxon>
        <taxon>Burkholderiaceae</taxon>
        <taxon>Paraburkholderia</taxon>
    </lineage>
</organism>
<dbReference type="AlphaFoldDB" id="A0AAN1JK32"/>
<accession>A0AAN1JK32</accession>
<evidence type="ECO:0000313" key="2">
    <source>
        <dbReference type="EMBL" id="AUT75554.1"/>
    </source>
</evidence>